<protein>
    <submittedName>
        <fullName evidence="2">Cell surface protein</fullName>
    </submittedName>
</protein>
<dbReference type="Proteomes" id="UP001138751">
    <property type="component" value="Unassembled WGS sequence"/>
</dbReference>
<evidence type="ECO:0000313" key="3">
    <source>
        <dbReference type="Proteomes" id="UP001138751"/>
    </source>
</evidence>
<accession>A0A9X9WQY0</accession>
<reference evidence="2" key="1">
    <citation type="submission" date="2020-01" db="EMBL/GenBank/DDBJ databases">
        <authorList>
            <person name="Rat A."/>
        </authorList>
    </citation>
    <scope>NUCLEOTIDE SEQUENCE</scope>
    <source>
        <strain evidence="2">LMG 31231</strain>
    </source>
</reference>
<reference evidence="2" key="2">
    <citation type="journal article" date="2021" name="Syst. Appl. Microbiol.">
        <title>Roseomonas hellenica sp. nov., isolated from roots of wild-growing Alkanna tinctoria.</title>
        <authorList>
            <person name="Rat A."/>
            <person name="Naranjo H.D."/>
            <person name="Lebbe L."/>
            <person name="Cnockaert M."/>
            <person name="Krigas N."/>
            <person name="Grigoriadou K."/>
            <person name="Maloupa E."/>
            <person name="Willems A."/>
        </authorList>
    </citation>
    <scope>NUCLEOTIDE SEQUENCE</scope>
    <source>
        <strain evidence="2">LMG 31231</strain>
    </source>
</reference>
<sequence length="396" mass="43523">MSETAVTVQPMRYLDKAMGALRDLGLPMPTQSAEESPITGLLSKIMEVDQGRVTLIARVLNQATTFNEVVREQIKAMEVGERYQTITAAFNSIRDDARSMVAQMEDGKISTMERLSNVWQKATRGDIATRFDKIRDTYIEVSKDTKENIDREHAILEAYRDFRGALKQAEVLALEVLKTAEGSLNAAKAATDAAVKTAEGAAGIEPAERAKLELARDEALRHLQAEDGKYQIAKDLADNLTVSYNTSEVIMARLVQTTTAKERVYQQSVSFFSTNEAVLTALTASFTGMHGLHESTRTLEGMKAGVNQSLEVLAEIGGKVQEAALKAGYGPTIQADAVKKLVDSVVNYQERSMEIIDEMRTAATRNSEEIRRSVEEAKQRMAKLAQRATVVAQANA</sequence>
<comment type="caution">
    <text evidence="2">The sequence shown here is derived from an EMBL/GenBank/DDBJ whole genome shotgun (WGS) entry which is preliminary data.</text>
</comment>
<keyword evidence="3" id="KW-1185">Reference proteome</keyword>
<dbReference type="RefSeq" id="WP_211859856.1">
    <property type="nucleotide sequence ID" value="NZ_JAAEDM010000001.1"/>
</dbReference>
<evidence type="ECO:0000313" key="2">
    <source>
        <dbReference type="EMBL" id="MBR0669559.1"/>
    </source>
</evidence>
<keyword evidence="1" id="KW-0175">Coiled coil</keyword>
<evidence type="ECO:0000256" key="1">
    <source>
        <dbReference type="SAM" id="Coils"/>
    </source>
</evidence>
<feature type="coiled-coil region" evidence="1">
    <location>
        <begin position="360"/>
        <end position="387"/>
    </location>
</feature>
<dbReference type="EMBL" id="JAAEDM010000001">
    <property type="protein sequence ID" value="MBR0669559.1"/>
    <property type="molecule type" value="Genomic_DNA"/>
</dbReference>
<proteinExistence type="predicted"/>
<dbReference type="AlphaFoldDB" id="A0A9X9WQY0"/>
<name>A0A9X9WQY0_9PROT</name>
<gene>
    <name evidence="2" type="ORF">GXW76_00090</name>
</gene>
<organism evidence="2 3">
    <name type="scientific">Neoroseomonas soli</name>
    <dbReference type="NCBI Taxonomy" id="1081025"/>
    <lineage>
        <taxon>Bacteria</taxon>
        <taxon>Pseudomonadati</taxon>
        <taxon>Pseudomonadota</taxon>
        <taxon>Alphaproteobacteria</taxon>
        <taxon>Acetobacterales</taxon>
        <taxon>Acetobacteraceae</taxon>
        <taxon>Neoroseomonas</taxon>
    </lineage>
</organism>